<evidence type="ECO:0000313" key="2">
    <source>
        <dbReference type="Proteomes" id="UP000198762"/>
    </source>
</evidence>
<dbReference type="STRING" id="430453.SAMN04487962_12511"/>
<gene>
    <name evidence="1" type="ORF">SAMN04487962_12511</name>
</gene>
<proteinExistence type="predicted"/>
<name>A0A1I0H7L3_9GAMM</name>
<keyword evidence="2" id="KW-1185">Reference proteome</keyword>
<organism evidence="1 2">
    <name type="scientific">Marinobacter segnicrescens</name>
    <dbReference type="NCBI Taxonomy" id="430453"/>
    <lineage>
        <taxon>Bacteria</taxon>
        <taxon>Pseudomonadati</taxon>
        <taxon>Pseudomonadota</taxon>
        <taxon>Gammaproteobacteria</taxon>
        <taxon>Pseudomonadales</taxon>
        <taxon>Marinobacteraceae</taxon>
        <taxon>Marinobacter</taxon>
    </lineage>
</organism>
<dbReference type="Proteomes" id="UP000198762">
    <property type="component" value="Unassembled WGS sequence"/>
</dbReference>
<dbReference type="EMBL" id="FOHZ01000025">
    <property type="protein sequence ID" value="SET79639.1"/>
    <property type="molecule type" value="Genomic_DNA"/>
</dbReference>
<sequence length="118" mass="13526">MSEILGEYRQGDDWSILLTFKIDGVAQDIIDHVFTFTLVEDWDEPPVLQVVHTVPEFHGIEGICLIKIPHELTAQVEAGKYYWDIQQTTPSGQINTVLPQPEQYKDRFVVRPDATDND</sequence>
<dbReference type="RefSeq" id="WP_091854381.1">
    <property type="nucleotide sequence ID" value="NZ_FOHZ01000025.1"/>
</dbReference>
<evidence type="ECO:0000313" key="1">
    <source>
        <dbReference type="EMBL" id="SET79639.1"/>
    </source>
</evidence>
<protein>
    <submittedName>
        <fullName evidence="1">Uncharacterized protein</fullName>
    </submittedName>
</protein>
<dbReference type="AlphaFoldDB" id="A0A1I0H7L3"/>
<reference evidence="2" key="1">
    <citation type="submission" date="2016-10" db="EMBL/GenBank/DDBJ databases">
        <authorList>
            <person name="Varghese N."/>
            <person name="Submissions S."/>
        </authorList>
    </citation>
    <scope>NUCLEOTIDE SEQUENCE [LARGE SCALE GENOMIC DNA]</scope>
    <source>
        <strain evidence="2">CGMCC 1.6489</strain>
    </source>
</reference>
<accession>A0A1I0H7L3</accession>